<evidence type="ECO:0000256" key="2">
    <source>
        <dbReference type="ARBA" id="ARBA00009677"/>
    </source>
</evidence>
<evidence type="ECO:0000259" key="5">
    <source>
        <dbReference type="Pfam" id="PF00460"/>
    </source>
</evidence>
<dbReference type="Pfam" id="PF06429">
    <property type="entry name" value="Flg_bbr_C"/>
    <property type="match status" value="1"/>
</dbReference>
<feature type="domain" description="Flagellar basal-body/hook protein C-terminal" evidence="6">
    <location>
        <begin position="415"/>
        <end position="456"/>
    </location>
</feature>
<comment type="subcellular location">
    <subcellularLocation>
        <location evidence="1 4">Bacterial flagellum basal body</location>
    </subcellularLocation>
</comment>
<dbReference type="EMBL" id="CP157484">
    <property type="protein sequence ID" value="XBO37288.1"/>
    <property type="molecule type" value="Genomic_DNA"/>
</dbReference>
<dbReference type="InterPro" id="IPR010930">
    <property type="entry name" value="Flg_bb/hook_C_dom"/>
</dbReference>
<comment type="function">
    <text evidence="4">A flexible structure which links the flagellar filament to the drive apparatus in the basal body.</text>
</comment>
<evidence type="ECO:0000256" key="4">
    <source>
        <dbReference type="RuleBase" id="RU362116"/>
    </source>
</evidence>
<dbReference type="NCBIfam" id="TIGR03506">
    <property type="entry name" value="FlgEFG_subfam"/>
    <property type="match status" value="1"/>
</dbReference>
<dbReference type="GO" id="GO:0009425">
    <property type="term" value="C:bacterial-type flagellum basal body"/>
    <property type="evidence" value="ECO:0007669"/>
    <property type="project" value="UniProtKB-SubCell"/>
</dbReference>
<feature type="domain" description="Flagellar basal body rod protein N-terminal" evidence="5">
    <location>
        <begin position="7"/>
        <end position="37"/>
    </location>
</feature>
<keyword evidence="8" id="KW-0966">Cell projection</keyword>
<dbReference type="InterPro" id="IPR053967">
    <property type="entry name" value="LlgE_F_G-like_D1"/>
</dbReference>
<dbReference type="PANTHER" id="PTHR30435">
    <property type="entry name" value="FLAGELLAR PROTEIN"/>
    <property type="match status" value="1"/>
</dbReference>
<evidence type="ECO:0000256" key="3">
    <source>
        <dbReference type="ARBA" id="ARBA00023143"/>
    </source>
</evidence>
<dbReference type="Pfam" id="PF22692">
    <property type="entry name" value="LlgE_F_G_D1"/>
    <property type="match status" value="1"/>
</dbReference>
<dbReference type="Gene3D" id="2.60.98.20">
    <property type="entry name" value="Flagellar hook protein FlgE"/>
    <property type="match status" value="1"/>
</dbReference>
<dbReference type="GO" id="GO:0005829">
    <property type="term" value="C:cytosol"/>
    <property type="evidence" value="ECO:0007669"/>
    <property type="project" value="TreeGrafter"/>
</dbReference>
<keyword evidence="3 4" id="KW-0975">Bacterial flagellum</keyword>
<sequence>MSIFGAMTNAVTGLRAQSFALENISDNIANSQTTGYKRVDTSFQDLVPDYPLSQQVGGSVIASSRGTNTVAGNYTNTAVSTNVALNGAGFFVVRDRADTQAGLPIFSQRDLYTRRGDFSLDKNGFLVNGAGRYMVGTNLDPTTGALTGSPGVLQFNGGYVPAVISKQIDYKVNLPAMPVTAAYDPTVADSELLPAASATATVTGANDAAFERNTVSGGNVTLYDGQGAPVTVQIRWGKLANGTTTPAAPDQWAMYYSNPAYDPSAATAATDTMWFSDSNTAATAFEFDSAGKLTKPTSGSMDMTNLKIDGTNPIKFDVSSGLTQFSDVSGQVKSSSVRQDGYPAGKFDGINIESDGRIVASYSNGQTQALAQLEVARFNAPNALKRKDGSTFEETLESGQPLYGLNGGSILGAQLESSNTDIAEEFSKMIITQQAYSANTRVVTTSQQMLQDAINIIR</sequence>
<dbReference type="GO" id="GO:0009424">
    <property type="term" value="C:bacterial-type flagellum hook"/>
    <property type="evidence" value="ECO:0007669"/>
    <property type="project" value="TreeGrafter"/>
</dbReference>
<keyword evidence="8" id="KW-0282">Flagellum</keyword>
<organism evidence="8">
    <name type="scientific">Alsobacter sp. KACC 23698</name>
    <dbReference type="NCBI Taxonomy" id="3149229"/>
    <lineage>
        <taxon>Bacteria</taxon>
        <taxon>Pseudomonadati</taxon>
        <taxon>Pseudomonadota</taxon>
        <taxon>Alphaproteobacteria</taxon>
        <taxon>Hyphomicrobiales</taxon>
        <taxon>Alsobacteraceae</taxon>
        <taxon>Alsobacter</taxon>
    </lineage>
</organism>
<accession>A0AAU7JA99</accession>
<proteinExistence type="inferred from homology"/>
<dbReference type="RefSeq" id="WP_406854110.1">
    <property type="nucleotide sequence ID" value="NZ_CP157484.1"/>
</dbReference>
<dbReference type="PANTHER" id="PTHR30435:SF1">
    <property type="entry name" value="FLAGELLAR HOOK PROTEIN FLGE"/>
    <property type="match status" value="1"/>
</dbReference>
<comment type="similarity">
    <text evidence="2 4">Belongs to the flagella basal body rod proteins family.</text>
</comment>
<dbReference type="InterPro" id="IPR037925">
    <property type="entry name" value="FlgE/F/G-like"/>
</dbReference>
<evidence type="ECO:0000259" key="6">
    <source>
        <dbReference type="Pfam" id="PF06429"/>
    </source>
</evidence>
<reference evidence="8" key="1">
    <citation type="submission" date="2024-05" db="EMBL/GenBank/DDBJ databases">
        <authorList>
            <person name="Kim S."/>
            <person name="Heo J."/>
            <person name="Choi H."/>
            <person name="Choi Y."/>
            <person name="Kwon S.-W."/>
            <person name="Kim Y."/>
        </authorList>
    </citation>
    <scope>NUCLEOTIDE SEQUENCE</scope>
    <source>
        <strain evidence="8">KACC 23698</strain>
    </source>
</reference>
<feature type="domain" description="Flagellar hook protein FlgE/F/G-like D1" evidence="7">
    <location>
        <begin position="84"/>
        <end position="134"/>
    </location>
</feature>
<protein>
    <recommendedName>
        <fullName evidence="4">Flagellar hook protein FlgE</fullName>
    </recommendedName>
</protein>
<name>A0AAU7JA99_9HYPH</name>
<dbReference type="AlphaFoldDB" id="A0AAU7JA99"/>
<dbReference type="InterPro" id="IPR037058">
    <property type="entry name" value="Falgellar_hook_FlgE_sf"/>
</dbReference>
<evidence type="ECO:0000259" key="7">
    <source>
        <dbReference type="Pfam" id="PF22692"/>
    </source>
</evidence>
<dbReference type="GO" id="GO:0071978">
    <property type="term" value="P:bacterial-type flagellum-dependent swarming motility"/>
    <property type="evidence" value="ECO:0007669"/>
    <property type="project" value="TreeGrafter"/>
</dbReference>
<evidence type="ECO:0000313" key="8">
    <source>
        <dbReference type="EMBL" id="XBO37288.1"/>
    </source>
</evidence>
<dbReference type="InterPro" id="IPR001444">
    <property type="entry name" value="Flag_bb_rod_N"/>
</dbReference>
<dbReference type="InterPro" id="IPR020013">
    <property type="entry name" value="Flagellar_FlgE/F/G"/>
</dbReference>
<gene>
    <name evidence="8" type="ORF">ABEG18_16320</name>
</gene>
<dbReference type="Pfam" id="PF00460">
    <property type="entry name" value="Flg_bb_rod"/>
    <property type="match status" value="1"/>
</dbReference>
<evidence type="ECO:0000256" key="1">
    <source>
        <dbReference type="ARBA" id="ARBA00004117"/>
    </source>
</evidence>
<dbReference type="SUPFAM" id="SSF117143">
    <property type="entry name" value="Flagellar hook protein flgE"/>
    <property type="match status" value="1"/>
</dbReference>
<keyword evidence="8" id="KW-0969">Cilium</keyword>